<evidence type="ECO:0000313" key="3">
    <source>
        <dbReference type="Proteomes" id="UP000694428"/>
    </source>
</evidence>
<evidence type="ECO:0000256" key="1">
    <source>
        <dbReference type="PROSITE-ProRule" id="PRU00023"/>
    </source>
</evidence>
<feature type="repeat" description="ANK" evidence="1">
    <location>
        <begin position="63"/>
        <end position="95"/>
    </location>
</feature>
<sequence length="207" mass="22862">INTERAEDGSVEKQKITRISSGLNEMWDGSCLGTSVRLNVESRLTFCRPTSRQKDKVNKRNERGETPLHMAAIRGDVKQVKELISLGANVNVKDFAGWTPLHEACNVGYYDVAKVLIAAGADVNTQGLDDDTPLHDSASSGHRNIVKLLLRHGGNPFQANKHGERPVDVAETEELEMLLKREVPISDDEDSCSGNSSHFTVYFKCIN</sequence>
<evidence type="ECO:0000313" key="2">
    <source>
        <dbReference type="Ensembl" id="ENSPSTP00000022328.1"/>
    </source>
</evidence>
<dbReference type="Pfam" id="PF00023">
    <property type="entry name" value="Ank"/>
    <property type="match status" value="1"/>
</dbReference>
<dbReference type="Ensembl" id="ENSPSTT00000023443.1">
    <property type="protein sequence ID" value="ENSPSTP00000022328.1"/>
    <property type="gene ID" value="ENSPSTG00000016363.1"/>
</dbReference>
<dbReference type="Gene3D" id="1.25.40.20">
    <property type="entry name" value="Ankyrin repeat-containing domain"/>
    <property type="match status" value="1"/>
</dbReference>
<organism evidence="2 3">
    <name type="scientific">Pavo cristatus</name>
    <name type="common">Indian peafowl</name>
    <name type="synonym">Blue peafowl</name>
    <dbReference type="NCBI Taxonomy" id="9049"/>
    <lineage>
        <taxon>Eukaryota</taxon>
        <taxon>Metazoa</taxon>
        <taxon>Chordata</taxon>
        <taxon>Craniata</taxon>
        <taxon>Vertebrata</taxon>
        <taxon>Euteleostomi</taxon>
        <taxon>Archelosauria</taxon>
        <taxon>Archosauria</taxon>
        <taxon>Dinosauria</taxon>
        <taxon>Saurischia</taxon>
        <taxon>Theropoda</taxon>
        <taxon>Coelurosauria</taxon>
        <taxon>Aves</taxon>
        <taxon>Neognathae</taxon>
        <taxon>Galloanserae</taxon>
        <taxon>Galliformes</taxon>
        <taxon>Phasianidae</taxon>
        <taxon>Phasianinae</taxon>
        <taxon>Pavo</taxon>
    </lineage>
</organism>
<dbReference type="PRINTS" id="PR01415">
    <property type="entry name" value="ANKYRIN"/>
</dbReference>
<dbReference type="InterPro" id="IPR002110">
    <property type="entry name" value="Ankyrin_rpt"/>
</dbReference>
<dbReference type="PANTHER" id="PTHR24149">
    <property type="entry name" value="ANKYRIN REPEAT DOMAIN-CONTAINING PROTEIN 12"/>
    <property type="match status" value="1"/>
</dbReference>
<dbReference type="PROSITE" id="PS50297">
    <property type="entry name" value="ANK_REP_REGION"/>
    <property type="match status" value="3"/>
</dbReference>
<dbReference type="PROSITE" id="PS50088">
    <property type="entry name" value="ANK_REPEAT"/>
    <property type="match status" value="3"/>
</dbReference>
<feature type="repeat" description="ANK" evidence="1">
    <location>
        <begin position="96"/>
        <end position="128"/>
    </location>
</feature>
<dbReference type="FunFam" id="1.25.40.20:FF:000052">
    <property type="entry name" value="Ankyrin repeat domain-containing protein 12"/>
    <property type="match status" value="1"/>
</dbReference>
<name>A0A8C9FXP5_PAVCR</name>
<dbReference type="PANTHER" id="PTHR24149:SF16">
    <property type="entry name" value="ANKYRIN REPEAT DOMAIN-CONTAINING PROTEIN 12"/>
    <property type="match status" value="1"/>
</dbReference>
<feature type="repeat" description="ANK" evidence="1">
    <location>
        <begin position="129"/>
        <end position="161"/>
    </location>
</feature>
<protein>
    <submittedName>
        <fullName evidence="2">Uncharacterized protein</fullName>
    </submittedName>
</protein>
<keyword evidence="3" id="KW-1185">Reference proteome</keyword>
<proteinExistence type="predicted"/>
<dbReference type="Proteomes" id="UP000694428">
    <property type="component" value="Unplaced"/>
</dbReference>
<dbReference type="InterPro" id="IPR053210">
    <property type="entry name" value="ANKRD12"/>
</dbReference>
<reference evidence="2" key="1">
    <citation type="submission" date="2025-08" db="UniProtKB">
        <authorList>
            <consortium name="Ensembl"/>
        </authorList>
    </citation>
    <scope>IDENTIFICATION</scope>
</reference>
<dbReference type="AlphaFoldDB" id="A0A8C9FXP5"/>
<keyword evidence="1" id="KW-0040">ANK repeat</keyword>
<accession>A0A8C9FXP5</accession>
<dbReference type="InterPro" id="IPR036770">
    <property type="entry name" value="Ankyrin_rpt-contain_sf"/>
</dbReference>
<dbReference type="Pfam" id="PF12796">
    <property type="entry name" value="Ank_2"/>
    <property type="match status" value="1"/>
</dbReference>
<dbReference type="SUPFAM" id="SSF48403">
    <property type="entry name" value="Ankyrin repeat"/>
    <property type="match status" value="1"/>
</dbReference>
<dbReference type="SMART" id="SM00248">
    <property type="entry name" value="ANK"/>
    <property type="match status" value="3"/>
</dbReference>
<reference evidence="2" key="2">
    <citation type="submission" date="2025-09" db="UniProtKB">
        <authorList>
            <consortium name="Ensembl"/>
        </authorList>
    </citation>
    <scope>IDENTIFICATION</scope>
</reference>
<dbReference type="GO" id="GO:0005654">
    <property type="term" value="C:nucleoplasm"/>
    <property type="evidence" value="ECO:0007669"/>
    <property type="project" value="TreeGrafter"/>
</dbReference>